<evidence type="ECO:0000313" key="2">
    <source>
        <dbReference type="Proteomes" id="UP001324634"/>
    </source>
</evidence>
<dbReference type="RefSeq" id="WP_321390147.1">
    <property type="nucleotide sequence ID" value="NZ_CP139487.1"/>
</dbReference>
<gene>
    <name evidence="1" type="ORF">SOO65_12145</name>
</gene>
<accession>A0AAX4HJS4</accession>
<evidence type="ECO:0000313" key="1">
    <source>
        <dbReference type="EMBL" id="WPU63439.1"/>
    </source>
</evidence>
<organism evidence="1 2">
    <name type="scientific">Peredibacter starrii</name>
    <dbReference type="NCBI Taxonomy" id="28202"/>
    <lineage>
        <taxon>Bacteria</taxon>
        <taxon>Pseudomonadati</taxon>
        <taxon>Bdellovibrionota</taxon>
        <taxon>Bacteriovoracia</taxon>
        <taxon>Bacteriovoracales</taxon>
        <taxon>Bacteriovoracaceae</taxon>
        <taxon>Peredibacter</taxon>
    </lineage>
</organism>
<name>A0AAX4HJS4_9BACT</name>
<dbReference type="KEGG" id="psti:SOO65_12145"/>
<dbReference type="AlphaFoldDB" id="A0AAX4HJS4"/>
<proteinExistence type="predicted"/>
<keyword evidence="2" id="KW-1185">Reference proteome</keyword>
<dbReference type="EMBL" id="CP139487">
    <property type="protein sequence ID" value="WPU63439.1"/>
    <property type="molecule type" value="Genomic_DNA"/>
</dbReference>
<protein>
    <submittedName>
        <fullName evidence="1">Uncharacterized protein</fullName>
    </submittedName>
</protein>
<sequence>MIASDAETPILKSMSNAASGTNDYSISVPAADYMGFESQNVETLKRYQEKLLSSMDSNQPVRMVVKSDKKEPLEFFVVKEGSKLFFKPVRKSGATLEALKMAVKKNP</sequence>
<reference evidence="1 2" key="1">
    <citation type="submission" date="2023-11" db="EMBL/GenBank/DDBJ databases">
        <title>Peredibacter starrii A3.12.</title>
        <authorList>
            <person name="Mitchell R.J."/>
        </authorList>
    </citation>
    <scope>NUCLEOTIDE SEQUENCE [LARGE SCALE GENOMIC DNA]</scope>
    <source>
        <strain evidence="1 2">A3.12</strain>
    </source>
</reference>
<dbReference type="Proteomes" id="UP001324634">
    <property type="component" value="Chromosome"/>
</dbReference>